<dbReference type="RefSeq" id="WP_078274940.1">
    <property type="nucleotide sequence ID" value="NZ_MXAP01000101.1"/>
</dbReference>
<reference evidence="9 11" key="1">
    <citation type="submission" date="2017-03" db="EMBL/GenBank/DDBJ databases">
        <title>Draft genome sequence of Moraxella equi CCUG 4950T type strain.</title>
        <authorList>
            <person name="Salva-Serra F."/>
            <person name="Engstrom-Jakobsson H."/>
            <person name="Thorell K."/>
            <person name="Jaen-Luchoro D."/>
            <person name="Gonzales-Siles L."/>
            <person name="Karlsson R."/>
            <person name="Yazdan S."/>
            <person name="Boulund F."/>
            <person name="Johnning A."/>
            <person name="Engstrand L."/>
            <person name="Kristiansson E."/>
            <person name="Moore E."/>
        </authorList>
    </citation>
    <scope>NUCLEOTIDE SEQUENCE [LARGE SCALE GENOMIC DNA]</scope>
    <source>
        <strain evidence="9 11">CCUG 4950</strain>
    </source>
</reference>
<keyword evidence="4" id="KW-0255">Endonuclease</keyword>
<evidence type="ECO:0000313" key="11">
    <source>
        <dbReference type="Proteomes" id="UP000190777"/>
    </source>
</evidence>
<dbReference type="Proteomes" id="UP000254618">
    <property type="component" value="Unassembled WGS sequence"/>
</dbReference>
<feature type="region of interest" description="Disordered" evidence="8">
    <location>
        <begin position="24"/>
        <end position="46"/>
    </location>
</feature>
<reference evidence="10 12" key="2">
    <citation type="submission" date="2018-06" db="EMBL/GenBank/DDBJ databases">
        <authorList>
            <consortium name="Pathogen Informatics"/>
            <person name="Doyle S."/>
        </authorList>
    </citation>
    <scope>NUCLEOTIDE SEQUENCE [LARGE SCALE GENOMIC DNA]</scope>
    <source>
        <strain evidence="10 12">NCTC11012</strain>
    </source>
</reference>
<evidence type="ECO:0000256" key="1">
    <source>
        <dbReference type="ARBA" id="ARBA00006620"/>
    </source>
</evidence>
<evidence type="ECO:0000256" key="4">
    <source>
        <dbReference type="ARBA" id="ARBA00022759"/>
    </source>
</evidence>
<sequence length="62" mass="7047">MPPSSDEMIKRITEDGWYFVKQKGSHKHYKHPTKEGKVTIPNGRENLPKGTLKSIIKQAGLD</sequence>
<organism evidence="10 12">
    <name type="scientific">Moraxella equi</name>
    <dbReference type="NCBI Taxonomy" id="60442"/>
    <lineage>
        <taxon>Bacteria</taxon>
        <taxon>Pseudomonadati</taxon>
        <taxon>Pseudomonadota</taxon>
        <taxon>Gammaproteobacteria</taxon>
        <taxon>Moraxellales</taxon>
        <taxon>Moraxellaceae</taxon>
        <taxon>Moraxella</taxon>
    </lineage>
</organism>
<dbReference type="GO" id="GO:0016787">
    <property type="term" value="F:hydrolase activity"/>
    <property type="evidence" value="ECO:0007669"/>
    <property type="project" value="UniProtKB-KW"/>
</dbReference>
<keyword evidence="3" id="KW-0540">Nuclease</keyword>
<dbReference type="AlphaFoldDB" id="A0A378QW35"/>
<evidence type="ECO:0000256" key="2">
    <source>
        <dbReference type="ARBA" id="ARBA00022649"/>
    </source>
</evidence>
<evidence type="ECO:0000256" key="3">
    <source>
        <dbReference type="ARBA" id="ARBA00022722"/>
    </source>
</evidence>
<dbReference type="EMBL" id="MXAP01000101">
    <property type="protein sequence ID" value="OPH35992.1"/>
    <property type="molecule type" value="Genomic_DNA"/>
</dbReference>
<evidence type="ECO:0000256" key="8">
    <source>
        <dbReference type="SAM" id="MobiDB-lite"/>
    </source>
</evidence>
<evidence type="ECO:0000313" key="12">
    <source>
        <dbReference type="Proteomes" id="UP000254618"/>
    </source>
</evidence>
<dbReference type="InterPro" id="IPR012933">
    <property type="entry name" value="HicA_mRNA_interferase"/>
</dbReference>
<dbReference type="PANTHER" id="PTHR34873">
    <property type="entry name" value="SSR1766 PROTEIN"/>
    <property type="match status" value="1"/>
</dbReference>
<comment type="similarity">
    <text evidence="1">Belongs to the HicA mRNA interferase family.</text>
</comment>
<dbReference type="Gene3D" id="3.30.920.30">
    <property type="entry name" value="Hypothetical protein"/>
    <property type="match status" value="1"/>
</dbReference>
<keyword evidence="11" id="KW-1185">Reference proteome</keyword>
<evidence type="ECO:0000256" key="6">
    <source>
        <dbReference type="ARBA" id="ARBA00022884"/>
    </source>
</evidence>
<dbReference type="Proteomes" id="UP000190777">
    <property type="component" value="Unassembled WGS sequence"/>
</dbReference>
<accession>A0A378QW35</accession>
<protein>
    <submittedName>
        <fullName evidence="9">Addiction module toxin, HicA family</fullName>
    </submittedName>
    <submittedName>
        <fullName evidence="10">YcfA-like protein</fullName>
    </submittedName>
</protein>
<evidence type="ECO:0000256" key="7">
    <source>
        <dbReference type="ARBA" id="ARBA00023016"/>
    </source>
</evidence>
<evidence type="ECO:0000313" key="10">
    <source>
        <dbReference type="EMBL" id="STZ03653.1"/>
    </source>
</evidence>
<dbReference type="GeneID" id="77189499"/>
<keyword evidence="2" id="KW-1277">Toxin-antitoxin system</keyword>
<dbReference type="GO" id="GO:0003729">
    <property type="term" value="F:mRNA binding"/>
    <property type="evidence" value="ECO:0007669"/>
    <property type="project" value="InterPro"/>
</dbReference>
<dbReference type="EMBL" id="UGQF01000001">
    <property type="protein sequence ID" value="STZ03653.1"/>
    <property type="molecule type" value="Genomic_DNA"/>
</dbReference>
<keyword evidence="5" id="KW-0378">Hydrolase</keyword>
<proteinExistence type="inferred from homology"/>
<evidence type="ECO:0000256" key="5">
    <source>
        <dbReference type="ARBA" id="ARBA00022801"/>
    </source>
</evidence>
<gene>
    <name evidence="9" type="ORF">B5J93_09915</name>
    <name evidence="10" type="ORF">NCTC11012_01907</name>
</gene>
<dbReference type="GO" id="GO:0004519">
    <property type="term" value="F:endonuclease activity"/>
    <property type="evidence" value="ECO:0007669"/>
    <property type="project" value="UniProtKB-KW"/>
</dbReference>
<evidence type="ECO:0000313" key="9">
    <source>
        <dbReference type="EMBL" id="OPH35992.1"/>
    </source>
</evidence>
<dbReference type="SUPFAM" id="SSF54786">
    <property type="entry name" value="YcfA/nrd intein domain"/>
    <property type="match status" value="1"/>
</dbReference>
<dbReference type="InterPro" id="IPR038570">
    <property type="entry name" value="HicA_sf"/>
</dbReference>
<keyword evidence="7" id="KW-0346">Stress response</keyword>
<keyword evidence="6" id="KW-0694">RNA-binding</keyword>
<dbReference type="PANTHER" id="PTHR34873:SF3">
    <property type="entry name" value="ADDICTION MODULE TOXIN, HICA FAMILY"/>
    <property type="match status" value="1"/>
</dbReference>
<name>A0A378QW35_9GAMM</name>
<dbReference type="Pfam" id="PF07927">
    <property type="entry name" value="HicA_toxin"/>
    <property type="match status" value="1"/>
</dbReference>